<dbReference type="CDD" id="cd00082">
    <property type="entry name" value="HisKA"/>
    <property type="match status" value="1"/>
</dbReference>
<evidence type="ECO:0000256" key="7">
    <source>
        <dbReference type="SAM" id="Phobius"/>
    </source>
</evidence>
<evidence type="ECO:0000256" key="5">
    <source>
        <dbReference type="ARBA" id="ARBA00023012"/>
    </source>
</evidence>
<dbReference type="EMBL" id="NHOA01000071">
    <property type="protein sequence ID" value="PHQ38916.1"/>
    <property type="molecule type" value="Genomic_DNA"/>
</dbReference>
<keyword evidence="4 9" id="KW-0418">Kinase</keyword>
<evidence type="ECO:0000313" key="9">
    <source>
        <dbReference type="EMBL" id="PHQ38916.1"/>
    </source>
</evidence>
<dbReference type="SUPFAM" id="SSF47384">
    <property type="entry name" value="Homodimeric domain of signal transducing histidine kinase"/>
    <property type="match status" value="1"/>
</dbReference>
<keyword evidence="7" id="KW-1133">Transmembrane helix</keyword>
<evidence type="ECO:0000256" key="6">
    <source>
        <dbReference type="SAM" id="Coils"/>
    </source>
</evidence>
<feature type="transmembrane region" description="Helical" evidence="7">
    <location>
        <begin position="7"/>
        <end position="28"/>
    </location>
</feature>
<feature type="coiled-coil region" evidence="6">
    <location>
        <begin position="119"/>
        <end position="156"/>
    </location>
</feature>
<evidence type="ECO:0000259" key="8">
    <source>
        <dbReference type="PROSITE" id="PS50109"/>
    </source>
</evidence>
<dbReference type="PANTHER" id="PTHR43711:SF1">
    <property type="entry name" value="HISTIDINE KINASE 1"/>
    <property type="match status" value="1"/>
</dbReference>
<dbReference type="SMART" id="SM00388">
    <property type="entry name" value="HisKA"/>
    <property type="match status" value="1"/>
</dbReference>
<feature type="transmembrane region" description="Helical" evidence="7">
    <location>
        <begin position="34"/>
        <end position="55"/>
    </location>
</feature>
<dbReference type="InterPro" id="IPR003594">
    <property type="entry name" value="HATPase_dom"/>
</dbReference>
<dbReference type="PROSITE" id="PS50109">
    <property type="entry name" value="HIS_KIN"/>
    <property type="match status" value="1"/>
</dbReference>
<gene>
    <name evidence="9" type="ORF">DJ69_09045</name>
</gene>
<dbReference type="InterPro" id="IPR005467">
    <property type="entry name" value="His_kinase_dom"/>
</dbReference>
<dbReference type="GO" id="GO:0000155">
    <property type="term" value="F:phosphorelay sensor kinase activity"/>
    <property type="evidence" value="ECO:0007669"/>
    <property type="project" value="InterPro"/>
</dbReference>
<sequence>MAPDTQVNSVTIVGALSLATIGVMSVLADVDLEVLLLQAAVPTAIGISLIGYGWFRADSVVAAKHRTVLKWTTSGFLSFVILGFWFGEMASRADTSILLSIAGSLIVGAALGTVIGVYAARINRTNELLAETVSELEEANNRLAMKNEQLDQFVDVASHDLRNPVNVAKGRIELARENSDGEHLAKADAALERMDTLITDLVSLTKAGDQIDEVAPVNLDAVSQSAWGNVDTKDASLHVETELEISADESRTQQILENLFRNSIEHGGEDVTVRVGALPDGFYVEDTGAGISDDLRGQVFEDGVTTGGAGAGLGLTITEQISTAHGWEVDVEQSAEGGARFEFTDVEFPEK</sequence>
<comment type="caution">
    <text evidence="9">The sequence shown here is derived from an EMBL/GenBank/DDBJ whole genome shotgun (WGS) entry which is preliminary data.</text>
</comment>
<keyword evidence="5" id="KW-0902">Two-component regulatory system</keyword>
<dbReference type="SMART" id="SM00387">
    <property type="entry name" value="HATPase_c"/>
    <property type="match status" value="1"/>
</dbReference>
<keyword evidence="10" id="KW-1185">Reference proteome</keyword>
<dbReference type="InterPro" id="IPR036097">
    <property type="entry name" value="HisK_dim/P_sf"/>
</dbReference>
<keyword evidence="7" id="KW-0812">Transmembrane</keyword>
<dbReference type="Proteomes" id="UP000222824">
    <property type="component" value="Unassembled WGS sequence"/>
</dbReference>
<dbReference type="PANTHER" id="PTHR43711">
    <property type="entry name" value="TWO-COMPONENT HISTIDINE KINASE"/>
    <property type="match status" value="1"/>
</dbReference>
<dbReference type="InterPro" id="IPR003661">
    <property type="entry name" value="HisK_dim/P_dom"/>
</dbReference>
<dbReference type="Gene3D" id="3.30.565.10">
    <property type="entry name" value="Histidine kinase-like ATPase, C-terminal domain"/>
    <property type="match status" value="1"/>
</dbReference>
<keyword evidence="6" id="KW-0175">Coiled coil</keyword>
<dbReference type="AlphaFoldDB" id="A0A2G1WIW3"/>
<dbReference type="RefSeq" id="WP_099255316.1">
    <property type="nucleotide sequence ID" value="NZ_NHOA01000071.1"/>
</dbReference>
<accession>A0A2G1WIW3</accession>
<evidence type="ECO:0000313" key="10">
    <source>
        <dbReference type="Proteomes" id="UP000222824"/>
    </source>
</evidence>
<evidence type="ECO:0000256" key="3">
    <source>
        <dbReference type="ARBA" id="ARBA00022679"/>
    </source>
</evidence>
<protein>
    <recommendedName>
        <fullName evidence="2">histidine kinase</fullName>
        <ecNumber evidence="2">2.7.13.3</ecNumber>
    </recommendedName>
</protein>
<dbReference type="EC" id="2.7.13.3" evidence="2"/>
<reference evidence="9 10" key="1">
    <citation type="journal article" date="2014" name="Front. Microbiol.">
        <title>Population and genomic analysis of the genus Halorubrum.</title>
        <authorList>
            <person name="Fullmer M.S."/>
            <person name="Soucy S.M."/>
            <person name="Swithers K.S."/>
            <person name="Makkay A.M."/>
            <person name="Wheeler R."/>
            <person name="Ventosa A."/>
            <person name="Gogarten J.P."/>
            <person name="Papke R.T."/>
        </authorList>
    </citation>
    <scope>NUCLEOTIDE SEQUENCE [LARGE SCALE GENOMIC DNA]</scope>
    <source>
        <strain evidence="9 10">C49</strain>
    </source>
</reference>
<name>A0A2G1WIW3_9EURY</name>
<feature type="domain" description="Histidine kinase" evidence="8">
    <location>
        <begin position="156"/>
        <end position="344"/>
    </location>
</feature>
<dbReference type="InterPro" id="IPR036890">
    <property type="entry name" value="HATPase_C_sf"/>
</dbReference>
<proteinExistence type="predicted"/>
<dbReference type="Pfam" id="PF00512">
    <property type="entry name" value="HisKA"/>
    <property type="match status" value="1"/>
</dbReference>
<dbReference type="OrthoDB" id="8127at2157"/>
<feature type="transmembrane region" description="Helical" evidence="7">
    <location>
        <begin position="98"/>
        <end position="120"/>
    </location>
</feature>
<keyword evidence="3" id="KW-0808">Transferase</keyword>
<comment type="catalytic activity">
    <reaction evidence="1">
        <text>ATP + protein L-histidine = ADP + protein N-phospho-L-histidine.</text>
        <dbReference type="EC" id="2.7.13.3"/>
    </reaction>
</comment>
<dbReference type="InterPro" id="IPR050736">
    <property type="entry name" value="Sensor_HK_Regulatory"/>
</dbReference>
<evidence type="ECO:0000256" key="2">
    <source>
        <dbReference type="ARBA" id="ARBA00012438"/>
    </source>
</evidence>
<dbReference type="Gene3D" id="1.10.287.130">
    <property type="match status" value="1"/>
</dbReference>
<keyword evidence="7" id="KW-0472">Membrane</keyword>
<evidence type="ECO:0000256" key="4">
    <source>
        <dbReference type="ARBA" id="ARBA00022777"/>
    </source>
</evidence>
<dbReference type="Pfam" id="PF02518">
    <property type="entry name" value="HATPase_c"/>
    <property type="match status" value="1"/>
</dbReference>
<feature type="transmembrane region" description="Helical" evidence="7">
    <location>
        <begin position="67"/>
        <end position="86"/>
    </location>
</feature>
<dbReference type="SUPFAM" id="SSF55874">
    <property type="entry name" value="ATPase domain of HSP90 chaperone/DNA topoisomerase II/histidine kinase"/>
    <property type="match status" value="1"/>
</dbReference>
<organism evidence="9 10">
    <name type="scientific">Halorubrum persicum</name>
    <dbReference type="NCBI Taxonomy" id="1383844"/>
    <lineage>
        <taxon>Archaea</taxon>
        <taxon>Methanobacteriati</taxon>
        <taxon>Methanobacteriota</taxon>
        <taxon>Stenosarchaea group</taxon>
        <taxon>Halobacteria</taxon>
        <taxon>Halobacteriales</taxon>
        <taxon>Haloferacaceae</taxon>
        <taxon>Halorubrum</taxon>
    </lineage>
</organism>
<evidence type="ECO:0000256" key="1">
    <source>
        <dbReference type="ARBA" id="ARBA00000085"/>
    </source>
</evidence>